<dbReference type="OrthoDB" id="958286at2759"/>
<sequence length="1865" mass="205012">MACPPTHKVVKGELKNGSDDYLASLIYSNYQGAPVTIKKDSLPTPFAQNMVVDGLYGGLVYDVVRVATKIIPIENHIVWEDLVSILQPYDSSDHLSLSCGGAFSSEAHIHANGDGSLNLTAQIMWSVVKGELKNGSDDCLASLMYSNYQGAPVTIKKDSLPTPFAQNMMVDGLYGGLVYDVVRVKWIILWTTDCKVATKIIPTENHIVWEDIVSILQPYDSSDNLPLSCGGAFSAEAHIHANGDGSLNLTAQIMWSGCNMPKLVSIMKPETVDDLIFLESLTGNNGGNGKNIEQGRADFVVSEFKSVLGLRLDWLKYSHRMQFNYWFGLKESEIKKELKMACPPTYKVVKGELKNVSDDCQASLNYSSYQGAPVTIKKDSLPTPFAQNMVVDGLYGGLVYDVGRVKWIILWTIDCKVATKILKPEDPIIWEDIVGILQPYDSTDYLPLSPGSVFSAEAHIHANEDGSLSLKAQIIEGLKGNLSSSAKVNAKIDDNNILLTIRNGSDDCLASLMYSNYQGAPVTIKKDSLPTPFAQNMMVDGLYGGLVYDVVRVKWIILWTTDCKVATKIIPTENHIVWEDIVSILQPYDSSDNLPLSCGGAFSAEAHIHANGDGSLNLTAQIMWSGCNMPKLVSIMKPETVDDLIFLESLTGNNGGNGKNIEQGRADFVVSEFKSVLGLRLDWLKYSHRMQFNYWFGLKESEIKKELKMACPPTYKVVKGELKNVSDDCQASLNYSSYQGAPVTIKKDSLPTPFAQNMVVDGLYGGLVYDVGRVKWIILWTIDCKVATKILKPEDPIIWEDIVGILQPYDSTDYLPLSPGSVFSAEAHIHANEDGSLSLKAQIIEGLKGNLSSSAKVNAKIDDNNILLTIRNGSDDCLASLMYSNYQGAPVTIKKDSLPTPFAQNMMVDGLYGGLVYDVVRVKWIILWTTDCKVATKIIPTENHIVWEDIVSILQPYDSSDNLPLSCGGAFSAEAHIHANGDGSLNLTAQIMWSGCNMPKLVSIMKPETVDDLIFLESLTGNNGGNGKNIEQGRADFVVSEFKSVLGLRLDWLKYSHRMQFNYWFGLKESEIKKELKMACPPTYKVVKGELKNVSDDCQASLNYSSYQGAPVTIKKDSLPTPFAQNMVVDGLYGGLVYDVGRVKWIILWTIDCKVATKILKPEDPIIWEDIVGILQPYDSTDYLPLSPGSVFSAEAHIHANEDGSLSLKAQIIEGLKGNLSSSAKVNAKIDDNNILLTIRNGSDDCLASLMYSNYQGAPVTIKKDSLPTPFAQNMMVDGLYGGLVYDVVRVKWIILWTTDCKVATKIIPTENHIVWEDIVSILQPYDSSDNLPLSCGGAFSAEAHIHANGDGSLNLTAQIMWSGCNMPKLVSIMKPETVDDLIFLESLTGNNGGNGKNIEQGRADFVVSEFKSVLGLRLDWLKYSHRMQFNYWFGLKESEIKKELKMACPPTYKVVKGELKNVSDDCQASLNYSSYQGAPVTIKKDSLPTPFAQNMVVDGLYGGLVYDVGRVKWIILWTIDCKVATKILKPEDPIIWEDIVGILQPYDSTDYLPLSPGSVFSAEAHIHANEDGSLSLKAQIIEGLKGNLSSSAKVNAKIDDNNILLTIRNGSDDCLASLMYSNYQGAPVTIKKDSLPTPFAQNMMVDGLYGGLVYDVVRVKWIILWTTDCKVATKIIPTENHIVWEDIVSILQPYDSSDNLPLSCGGAFSAEAHIHANGDGSLNLTAQIMWSVVKGELKNGSDDCLASLMYSNYQGAPVTIKKDSLPTPFAQNMMVDGLYGGLVYDVVRVKWIILWTTDCKVATKIIPIENHIVWEDIVSILQPYNSSDILPLSCGGAFSSEAHIHANGDGSLNLTAQIMWSGCN</sequence>
<accession>A0A8J5Z842</accession>
<proteinExistence type="predicted"/>
<protein>
    <submittedName>
        <fullName evidence="1">Uncharacterized protein</fullName>
    </submittedName>
</protein>
<reference evidence="1 2" key="1">
    <citation type="journal article" date="2021" name="bioRxiv">
        <title>The Gossypium anomalum genome as a resource for cotton improvement and evolutionary analysis of hybrid incompatibility.</title>
        <authorList>
            <person name="Grover C.E."/>
            <person name="Yuan D."/>
            <person name="Arick M.A."/>
            <person name="Miller E.R."/>
            <person name="Hu G."/>
            <person name="Peterson D.G."/>
            <person name="Wendel J.F."/>
            <person name="Udall J.A."/>
        </authorList>
    </citation>
    <scope>NUCLEOTIDE SEQUENCE [LARGE SCALE GENOMIC DNA]</scope>
    <source>
        <strain evidence="1">JFW-Udall</strain>
        <tissue evidence="1">Leaf</tissue>
    </source>
</reference>
<evidence type="ECO:0000313" key="2">
    <source>
        <dbReference type="Proteomes" id="UP000701853"/>
    </source>
</evidence>
<dbReference type="EMBL" id="JAHUZN010000005">
    <property type="protein sequence ID" value="KAG8492582.1"/>
    <property type="molecule type" value="Genomic_DNA"/>
</dbReference>
<organism evidence="1 2">
    <name type="scientific">Gossypium anomalum</name>
    <dbReference type="NCBI Taxonomy" id="47600"/>
    <lineage>
        <taxon>Eukaryota</taxon>
        <taxon>Viridiplantae</taxon>
        <taxon>Streptophyta</taxon>
        <taxon>Embryophyta</taxon>
        <taxon>Tracheophyta</taxon>
        <taxon>Spermatophyta</taxon>
        <taxon>Magnoliopsida</taxon>
        <taxon>eudicotyledons</taxon>
        <taxon>Gunneridae</taxon>
        <taxon>Pentapetalae</taxon>
        <taxon>rosids</taxon>
        <taxon>malvids</taxon>
        <taxon>Malvales</taxon>
        <taxon>Malvaceae</taxon>
        <taxon>Malvoideae</taxon>
        <taxon>Gossypium</taxon>
    </lineage>
</organism>
<dbReference type="Proteomes" id="UP000701853">
    <property type="component" value="Chromosome 5"/>
</dbReference>
<gene>
    <name evidence="1" type="ORF">CXB51_009998</name>
</gene>
<keyword evidence="2" id="KW-1185">Reference proteome</keyword>
<name>A0A8J5Z842_9ROSI</name>
<comment type="caution">
    <text evidence="1">The sequence shown here is derived from an EMBL/GenBank/DDBJ whole genome shotgun (WGS) entry which is preliminary data.</text>
</comment>
<evidence type="ECO:0000313" key="1">
    <source>
        <dbReference type="EMBL" id="KAG8492582.1"/>
    </source>
</evidence>